<gene>
    <name evidence="2" type="ORF">S12H4_17556</name>
</gene>
<dbReference type="AlphaFoldDB" id="X1TE50"/>
<protein>
    <submittedName>
        <fullName evidence="2">Uncharacterized protein</fullName>
    </submittedName>
</protein>
<keyword evidence="1" id="KW-0812">Transmembrane</keyword>
<proteinExistence type="predicted"/>
<feature type="transmembrane region" description="Helical" evidence="1">
    <location>
        <begin position="63"/>
        <end position="82"/>
    </location>
</feature>
<accession>X1TE50</accession>
<evidence type="ECO:0000256" key="1">
    <source>
        <dbReference type="SAM" id="Phobius"/>
    </source>
</evidence>
<keyword evidence="1" id="KW-0472">Membrane</keyword>
<name>X1TE50_9ZZZZ</name>
<comment type="caution">
    <text evidence="2">The sequence shown here is derived from an EMBL/GenBank/DDBJ whole genome shotgun (WGS) entry which is preliminary data.</text>
</comment>
<reference evidence="2" key="1">
    <citation type="journal article" date="2014" name="Front. Microbiol.">
        <title>High frequency of phylogenetically diverse reductive dehalogenase-homologous genes in deep subseafloor sedimentary metagenomes.</title>
        <authorList>
            <person name="Kawai M."/>
            <person name="Futagami T."/>
            <person name="Toyoda A."/>
            <person name="Takaki Y."/>
            <person name="Nishi S."/>
            <person name="Hori S."/>
            <person name="Arai W."/>
            <person name="Tsubouchi T."/>
            <person name="Morono Y."/>
            <person name="Uchiyama I."/>
            <person name="Ito T."/>
            <person name="Fujiyama A."/>
            <person name="Inagaki F."/>
            <person name="Takami H."/>
        </authorList>
    </citation>
    <scope>NUCLEOTIDE SEQUENCE</scope>
    <source>
        <strain evidence="2">Expedition CK06-06</strain>
    </source>
</reference>
<keyword evidence="1" id="KW-1133">Transmembrane helix</keyword>
<feature type="transmembrane region" description="Helical" evidence="1">
    <location>
        <begin position="21"/>
        <end position="43"/>
    </location>
</feature>
<organism evidence="2">
    <name type="scientific">marine sediment metagenome</name>
    <dbReference type="NCBI Taxonomy" id="412755"/>
    <lineage>
        <taxon>unclassified sequences</taxon>
        <taxon>metagenomes</taxon>
        <taxon>ecological metagenomes</taxon>
    </lineage>
</organism>
<dbReference type="EMBL" id="BARW01008596">
    <property type="protein sequence ID" value="GAI85880.1"/>
    <property type="molecule type" value="Genomic_DNA"/>
</dbReference>
<sequence length="93" mass="10626">VYYELTEKGRRLLHPYEMTKIILLLSSAALSFVGGIIEIYLFIKSAFPEEVLEGGVSLYEPKYLIFGMILILVGVLFSYLAFRMGKVKKETKK</sequence>
<feature type="non-terminal residue" evidence="2">
    <location>
        <position position="1"/>
    </location>
</feature>
<evidence type="ECO:0000313" key="2">
    <source>
        <dbReference type="EMBL" id="GAI85880.1"/>
    </source>
</evidence>